<dbReference type="InterPro" id="IPR013785">
    <property type="entry name" value="Aldolase_TIM"/>
</dbReference>
<dbReference type="PIRSF" id="PIRSF500060">
    <property type="entry name" value="UCP500060"/>
    <property type="match status" value="1"/>
</dbReference>
<dbReference type="GO" id="GO:0006537">
    <property type="term" value="P:glutamate biosynthetic process"/>
    <property type="evidence" value="ECO:0007669"/>
    <property type="project" value="InterPro"/>
</dbReference>
<dbReference type="InterPro" id="IPR027283">
    <property type="entry name" value="YerD"/>
</dbReference>
<gene>
    <name evidence="5" type="ORF">DT23_13005</name>
</gene>
<evidence type="ECO:0000256" key="1">
    <source>
        <dbReference type="ARBA" id="ARBA00009716"/>
    </source>
</evidence>
<dbReference type="InterPro" id="IPR002932">
    <property type="entry name" value="Glu_synthdom"/>
</dbReference>
<keyword evidence="3" id="KW-0472">Membrane</keyword>
<comment type="similarity">
    <text evidence="1 2">Belongs to the glutamate synthase family.</text>
</comment>
<keyword evidence="3" id="KW-1133">Transmembrane helix</keyword>
<dbReference type="EMBL" id="AUNB01000017">
    <property type="protein sequence ID" value="KEO60633.1"/>
    <property type="molecule type" value="Genomic_DNA"/>
</dbReference>
<evidence type="ECO:0000259" key="4">
    <source>
        <dbReference type="Pfam" id="PF01645"/>
    </source>
</evidence>
<dbReference type="eggNOG" id="COG0069">
    <property type="taxonomic scope" value="Bacteria"/>
</dbReference>
<evidence type="ECO:0000256" key="2">
    <source>
        <dbReference type="PIRNR" id="PIRNR006429"/>
    </source>
</evidence>
<dbReference type="SUPFAM" id="SSF51395">
    <property type="entry name" value="FMN-linked oxidoreductases"/>
    <property type="match status" value="1"/>
</dbReference>
<evidence type="ECO:0000313" key="5">
    <source>
        <dbReference type="EMBL" id="KEO60633.1"/>
    </source>
</evidence>
<dbReference type="FunFam" id="3.20.20.70:FF:000156">
    <property type="entry name" value="Glutamate synthase domain protein"/>
    <property type="match status" value="1"/>
</dbReference>
<dbReference type="PANTHER" id="PTHR43819">
    <property type="entry name" value="ARCHAEAL-TYPE GLUTAMATE SYNTHASE [NADPH]"/>
    <property type="match status" value="1"/>
</dbReference>
<dbReference type="PANTHER" id="PTHR43819:SF1">
    <property type="entry name" value="ARCHAEAL-TYPE GLUTAMATE SYNTHASE [NADPH]"/>
    <property type="match status" value="1"/>
</dbReference>
<evidence type="ECO:0000256" key="3">
    <source>
        <dbReference type="SAM" id="Phobius"/>
    </source>
</evidence>
<organism evidence="5 6">
    <name type="scientific">Thioclava indica</name>
    <dbReference type="NCBI Taxonomy" id="1353528"/>
    <lineage>
        <taxon>Bacteria</taxon>
        <taxon>Pseudomonadati</taxon>
        <taxon>Pseudomonadota</taxon>
        <taxon>Alphaproteobacteria</taxon>
        <taxon>Rhodobacterales</taxon>
        <taxon>Paracoccaceae</taxon>
        <taxon>Thioclava</taxon>
    </lineage>
</organism>
<feature type="domain" description="Glutamate synthase" evidence="4">
    <location>
        <begin position="159"/>
        <end position="472"/>
    </location>
</feature>
<accession>A0A074JYL5</accession>
<proteinExistence type="inferred from homology"/>
<dbReference type="Pfam" id="PF01645">
    <property type="entry name" value="Glu_synthase"/>
    <property type="match status" value="1"/>
</dbReference>
<dbReference type="RefSeq" id="WP_038129385.1">
    <property type="nucleotide sequence ID" value="NZ_AUNB01000017.1"/>
</dbReference>
<dbReference type="CDD" id="cd02808">
    <property type="entry name" value="GltS_FMN"/>
    <property type="match status" value="1"/>
</dbReference>
<dbReference type="GO" id="GO:0015930">
    <property type="term" value="F:glutamate synthase activity"/>
    <property type="evidence" value="ECO:0007669"/>
    <property type="project" value="InterPro"/>
</dbReference>
<dbReference type="STRING" id="1353528.DT23_13005"/>
<dbReference type="PIRSF" id="PIRSF006429">
    <property type="entry name" value="GOGAT_lg_2"/>
    <property type="match status" value="1"/>
</dbReference>
<feature type="transmembrane region" description="Helical" evidence="3">
    <location>
        <begin position="5"/>
        <end position="24"/>
    </location>
</feature>
<protein>
    <submittedName>
        <fullName evidence="5">Glutamate synthase</fullName>
    </submittedName>
</protein>
<name>A0A074JYL5_9RHOB</name>
<dbReference type="Proteomes" id="UP000027471">
    <property type="component" value="Unassembled WGS sequence"/>
</dbReference>
<keyword evidence="3" id="KW-0812">Transmembrane</keyword>
<reference evidence="5 6" key="1">
    <citation type="journal article" date="2015" name="Antonie Van Leeuwenhoek">
        <title>Thioclava indica sp. nov., isolated from surface seawater of the Indian Ocean.</title>
        <authorList>
            <person name="Liu Y."/>
            <person name="Lai Q."/>
            <person name="Du J."/>
            <person name="Xu H."/>
            <person name="Jiang L."/>
            <person name="Shao Z."/>
        </authorList>
    </citation>
    <scope>NUCLEOTIDE SEQUENCE [LARGE SCALE GENOMIC DNA]</scope>
    <source>
        <strain evidence="5 6">DT23-4</strain>
    </source>
</reference>
<dbReference type="InterPro" id="IPR024188">
    <property type="entry name" value="GltB"/>
</dbReference>
<evidence type="ECO:0000313" key="6">
    <source>
        <dbReference type="Proteomes" id="UP000027471"/>
    </source>
</evidence>
<dbReference type="OrthoDB" id="9758182at2"/>
<sequence>MYTRFIRFSPLAICLLLTFIAVIGLFFSDWFLLVALIFGALSLVGIYDLVQTRHAITRNYPILAHLRFLFEEIRPEIRQYLIESDDDEVPFSRATRTIVYQRAKDIEDAKPFGTRMRVSESGYQWITHSVKPRHIENSDFRVEIGGPDCTQPYSASIYNISAMSFGALSANAIMALNRGAKAGGFAHDTGEGGISRYHREGGGDLIWEIGSGYFGCRNHDGSFNPEKFAERAKGDQVKMIEIKLSQGAKPGHGGMLPAAKITPEIAEARDVPMGVDCISPASHSAFDTPIEMMHFIAKLRELSGGKPVGFKLCVGHRREFMCMVKAMLETGITPDFIVVDGKEGGTGAAPLEFANHMGFPLVEGLVFVHNALRGAGLRDKIKIGAGGKLVTAFHIAKTLAIGADWVNSARGFMFSVGCIQAQSCHTNRCPTGVTTQDPIRQRALVVPDKATRVANFHRNTMKALAEMTGAAGLIHPGDFLPHHLLVRVTDRDFKVGDEVFPYMPEGFLLREDDDRFGYLNRWQRARAEAFEPIDSGV</sequence>
<comment type="caution">
    <text evidence="5">The sequence shown here is derived from an EMBL/GenBank/DDBJ whole genome shotgun (WGS) entry which is preliminary data.</text>
</comment>
<dbReference type="AlphaFoldDB" id="A0A074JYL5"/>
<feature type="transmembrane region" description="Helical" evidence="3">
    <location>
        <begin position="30"/>
        <end position="50"/>
    </location>
</feature>
<dbReference type="Gene3D" id="3.20.20.70">
    <property type="entry name" value="Aldolase class I"/>
    <property type="match status" value="1"/>
</dbReference>
<keyword evidence="6" id="KW-1185">Reference proteome</keyword>